<name>A0AAD8K5R1_TARER</name>
<sequence length="103" mass="11831">MCGIHRRTSLLFFRFPKPQLFRHFIFTSINTSLLGFKHQHKLLNFIVFIAFDLHPQHFPNSSNPSSLFGAGIALPRGHDIHGHILISAMTMFFFSFGGNLYLL</sequence>
<organism evidence="2 3">
    <name type="scientific">Tagetes erecta</name>
    <name type="common">African marigold</name>
    <dbReference type="NCBI Taxonomy" id="13708"/>
    <lineage>
        <taxon>Eukaryota</taxon>
        <taxon>Viridiplantae</taxon>
        <taxon>Streptophyta</taxon>
        <taxon>Embryophyta</taxon>
        <taxon>Tracheophyta</taxon>
        <taxon>Spermatophyta</taxon>
        <taxon>Magnoliopsida</taxon>
        <taxon>eudicotyledons</taxon>
        <taxon>Gunneridae</taxon>
        <taxon>Pentapetalae</taxon>
        <taxon>asterids</taxon>
        <taxon>campanulids</taxon>
        <taxon>Asterales</taxon>
        <taxon>Asteraceae</taxon>
        <taxon>Asteroideae</taxon>
        <taxon>Heliantheae alliance</taxon>
        <taxon>Tageteae</taxon>
        <taxon>Tagetes</taxon>
    </lineage>
</organism>
<dbReference type="Proteomes" id="UP001229421">
    <property type="component" value="Unassembled WGS sequence"/>
</dbReference>
<keyword evidence="3" id="KW-1185">Reference proteome</keyword>
<proteinExistence type="predicted"/>
<gene>
    <name evidence="2" type="ORF">QVD17_25823</name>
</gene>
<evidence type="ECO:0000256" key="1">
    <source>
        <dbReference type="SAM" id="Phobius"/>
    </source>
</evidence>
<keyword evidence="1" id="KW-1133">Transmembrane helix</keyword>
<accession>A0AAD8K5R1</accession>
<evidence type="ECO:0000313" key="3">
    <source>
        <dbReference type="Proteomes" id="UP001229421"/>
    </source>
</evidence>
<evidence type="ECO:0000313" key="2">
    <source>
        <dbReference type="EMBL" id="KAK1416707.1"/>
    </source>
</evidence>
<comment type="caution">
    <text evidence="2">The sequence shown here is derived from an EMBL/GenBank/DDBJ whole genome shotgun (WGS) entry which is preliminary data.</text>
</comment>
<protein>
    <submittedName>
        <fullName evidence="2">Uncharacterized protein</fullName>
    </submittedName>
</protein>
<dbReference type="EMBL" id="JAUHHV010000007">
    <property type="protein sequence ID" value="KAK1416707.1"/>
    <property type="molecule type" value="Genomic_DNA"/>
</dbReference>
<keyword evidence="1" id="KW-0472">Membrane</keyword>
<keyword evidence="1" id="KW-0812">Transmembrane</keyword>
<dbReference type="AlphaFoldDB" id="A0AAD8K5R1"/>
<feature type="transmembrane region" description="Helical" evidence="1">
    <location>
        <begin position="84"/>
        <end position="102"/>
    </location>
</feature>
<reference evidence="2" key="1">
    <citation type="journal article" date="2023" name="bioRxiv">
        <title>Improved chromosome-level genome assembly for marigold (Tagetes erecta).</title>
        <authorList>
            <person name="Jiang F."/>
            <person name="Yuan L."/>
            <person name="Wang S."/>
            <person name="Wang H."/>
            <person name="Xu D."/>
            <person name="Wang A."/>
            <person name="Fan W."/>
        </authorList>
    </citation>
    <scope>NUCLEOTIDE SEQUENCE</scope>
    <source>
        <strain evidence="2">WSJ</strain>
        <tissue evidence="2">Leaf</tissue>
    </source>
</reference>